<name>K2JTR8_9GAMM</name>
<evidence type="ECO:0000256" key="3">
    <source>
        <dbReference type="ARBA" id="ARBA00022559"/>
    </source>
</evidence>
<keyword evidence="4" id="KW-0049">Antioxidant</keyword>
<dbReference type="EMBL" id="AMRI01000001">
    <property type="protein sequence ID" value="EKE77917.1"/>
    <property type="molecule type" value="Genomic_DNA"/>
</dbReference>
<evidence type="ECO:0000256" key="1">
    <source>
        <dbReference type="ARBA" id="ARBA00003330"/>
    </source>
</evidence>
<keyword evidence="3" id="KW-0575">Peroxidase</keyword>
<evidence type="ECO:0000256" key="8">
    <source>
        <dbReference type="ARBA" id="ARBA00032824"/>
    </source>
</evidence>
<dbReference type="InterPro" id="IPR013766">
    <property type="entry name" value="Thioredoxin_domain"/>
</dbReference>
<dbReference type="STRING" id="745411.B3C1_00615"/>
<evidence type="ECO:0000256" key="6">
    <source>
        <dbReference type="ARBA" id="ARBA00023157"/>
    </source>
</evidence>
<accession>K2JTR8</accession>
<keyword evidence="5" id="KW-0560">Oxidoreductase</keyword>
<dbReference type="PANTHER" id="PTHR42801:SF7">
    <property type="entry name" value="SLL1159 PROTEIN"/>
    <property type="match status" value="1"/>
</dbReference>
<keyword evidence="7" id="KW-0676">Redox-active center</keyword>
<organism evidence="13 14">
    <name type="scientific">Gallaecimonas xiamenensis 3-C-1</name>
    <dbReference type="NCBI Taxonomy" id="745411"/>
    <lineage>
        <taxon>Bacteria</taxon>
        <taxon>Pseudomonadati</taxon>
        <taxon>Pseudomonadota</taxon>
        <taxon>Gammaproteobacteria</taxon>
        <taxon>Enterobacterales</taxon>
        <taxon>Gallaecimonadaceae</taxon>
        <taxon>Gallaecimonas</taxon>
    </lineage>
</organism>
<reference evidence="13 14" key="1">
    <citation type="journal article" date="2012" name="J. Bacteriol.">
        <title>Genome Sequence of Gallaecimonas xiamenensis Type Strain 3-C-1.</title>
        <authorList>
            <person name="Lai Q."/>
            <person name="Wang L."/>
            <person name="Wang W."/>
            <person name="Shao Z."/>
        </authorList>
    </citation>
    <scope>NUCLEOTIDE SEQUENCE [LARGE SCALE GENOMIC DNA]</scope>
    <source>
        <strain evidence="13 14">3-C-1</strain>
    </source>
</reference>
<protein>
    <recommendedName>
        <fullName evidence="2">thioredoxin-dependent peroxiredoxin</fullName>
        <ecNumber evidence="2">1.11.1.24</ecNumber>
    </recommendedName>
    <alternativeName>
        <fullName evidence="8">Thioredoxin peroxidase</fullName>
    </alternativeName>
    <alternativeName>
        <fullName evidence="10">Thioredoxin-dependent peroxiredoxin Bcp</fullName>
    </alternativeName>
</protein>
<dbReference type="PROSITE" id="PS51352">
    <property type="entry name" value="THIOREDOXIN_2"/>
    <property type="match status" value="1"/>
</dbReference>
<dbReference type="Pfam" id="PF00578">
    <property type="entry name" value="AhpC-TSA"/>
    <property type="match status" value="1"/>
</dbReference>
<sequence>MSLLSAIQGYQQQFRERVPAETQETMKAATEALRQSGIEEAAVKVGDSLPDATFSNQLGQPVNLSALWQQGPLVLSFYRGGWCPYCNLELKALEAILPELKAAGASLVAITPELPDQSLSTAEKNALSFQVLSDPGADFAKALGLVFSLPEVLRPIYSGFGIDLEKHNGQGHFELPLAATLVVDTKGQVTWAFVDADYTKRAEPAAVLAALQG</sequence>
<gene>
    <name evidence="13" type="ORF">B3C1_00615</name>
</gene>
<dbReference type="GO" id="GO:0034599">
    <property type="term" value="P:cellular response to oxidative stress"/>
    <property type="evidence" value="ECO:0007669"/>
    <property type="project" value="TreeGrafter"/>
</dbReference>
<dbReference type="Gene3D" id="3.40.30.10">
    <property type="entry name" value="Glutaredoxin"/>
    <property type="match status" value="1"/>
</dbReference>
<dbReference type="RefSeq" id="WP_008482206.1">
    <property type="nucleotide sequence ID" value="NZ_AMRI01000001.1"/>
</dbReference>
<evidence type="ECO:0000313" key="13">
    <source>
        <dbReference type="EMBL" id="EKE77917.1"/>
    </source>
</evidence>
<dbReference type="GO" id="GO:0045454">
    <property type="term" value="P:cell redox homeostasis"/>
    <property type="evidence" value="ECO:0007669"/>
    <property type="project" value="TreeGrafter"/>
</dbReference>
<evidence type="ECO:0000256" key="9">
    <source>
        <dbReference type="ARBA" id="ARBA00038489"/>
    </source>
</evidence>
<comment type="similarity">
    <text evidence="9">Belongs to the peroxiredoxin family. BCP/PrxQ subfamily.</text>
</comment>
<dbReference type="OrthoDB" id="9809746at2"/>
<dbReference type="InterPro" id="IPR000866">
    <property type="entry name" value="AhpC/TSA"/>
</dbReference>
<keyword evidence="14" id="KW-1185">Reference proteome</keyword>
<evidence type="ECO:0000256" key="7">
    <source>
        <dbReference type="ARBA" id="ARBA00023284"/>
    </source>
</evidence>
<feature type="domain" description="Thioredoxin" evidence="12">
    <location>
        <begin position="43"/>
        <end position="213"/>
    </location>
</feature>
<dbReference type="GO" id="GO:0005737">
    <property type="term" value="C:cytoplasm"/>
    <property type="evidence" value="ECO:0007669"/>
    <property type="project" value="TreeGrafter"/>
</dbReference>
<dbReference type="InterPro" id="IPR050924">
    <property type="entry name" value="Peroxiredoxin_BCP/PrxQ"/>
</dbReference>
<dbReference type="Proteomes" id="UP000006755">
    <property type="component" value="Unassembled WGS sequence"/>
</dbReference>
<keyword evidence="6" id="KW-1015">Disulfide bond</keyword>
<dbReference type="PANTHER" id="PTHR42801">
    <property type="entry name" value="THIOREDOXIN-DEPENDENT PEROXIDE REDUCTASE"/>
    <property type="match status" value="1"/>
</dbReference>
<dbReference type="PATRIC" id="fig|745411.4.peg.114"/>
<evidence type="ECO:0000256" key="2">
    <source>
        <dbReference type="ARBA" id="ARBA00013017"/>
    </source>
</evidence>
<evidence type="ECO:0000256" key="5">
    <source>
        <dbReference type="ARBA" id="ARBA00023002"/>
    </source>
</evidence>
<comment type="function">
    <text evidence="1">Thiol-specific peroxidase that catalyzes the reduction of hydrogen peroxide and organic hydroperoxides to water and alcohols, respectively. Plays a role in cell protection against oxidative stress by detoxifying peroxides and as sensor of hydrogen peroxide-mediated signaling events.</text>
</comment>
<evidence type="ECO:0000256" key="4">
    <source>
        <dbReference type="ARBA" id="ARBA00022862"/>
    </source>
</evidence>
<dbReference type="eggNOG" id="COG1225">
    <property type="taxonomic scope" value="Bacteria"/>
</dbReference>
<evidence type="ECO:0000259" key="12">
    <source>
        <dbReference type="PROSITE" id="PS51352"/>
    </source>
</evidence>
<evidence type="ECO:0000313" key="14">
    <source>
        <dbReference type="Proteomes" id="UP000006755"/>
    </source>
</evidence>
<proteinExistence type="inferred from homology"/>
<dbReference type="EC" id="1.11.1.24" evidence="2"/>
<dbReference type="GO" id="GO:0008379">
    <property type="term" value="F:thioredoxin peroxidase activity"/>
    <property type="evidence" value="ECO:0007669"/>
    <property type="project" value="TreeGrafter"/>
</dbReference>
<evidence type="ECO:0000256" key="11">
    <source>
        <dbReference type="ARBA" id="ARBA00049091"/>
    </source>
</evidence>
<dbReference type="CDD" id="cd02970">
    <property type="entry name" value="PRX_like2"/>
    <property type="match status" value="1"/>
</dbReference>
<comment type="caution">
    <text evidence="13">The sequence shown here is derived from an EMBL/GenBank/DDBJ whole genome shotgun (WGS) entry which is preliminary data.</text>
</comment>
<evidence type="ECO:0000256" key="10">
    <source>
        <dbReference type="ARBA" id="ARBA00042639"/>
    </source>
</evidence>
<dbReference type="SUPFAM" id="SSF52833">
    <property type="entry name" value="Thioredoxin-like"/>
    <property type="match status" value="1"/>
</dbReference>
<dbReference type="AlphaFoldDB" id="K2JTR8"/>
<dbReference type="InterPro" id="IPR036249">
    <property type="entry name" value="Thioredoxin-like_sf"/>
</dbReference>
<comment type="catalytic activity">
    <reaction evidence="11">
        <text>a hydroperoxide + [thioredoxin]-dithiol = an alcohol + [thioredoxin]-disulfide + H2O</text>
        <dbReference type="Rhea" id="RHEA:62620"/>
        <dbReference type="Rhea" id="RHEA-COMP:10698"/>
        <dbReference type="Rhea" id="RHEA-COMP:10700"/>
        <dbReference type="ChEBI" id="CHEBI:15377"/>
        <dbReference type="ChEBI" id="CHEBI:29950"/>
        <dbReference type="ChEBI" id="CHEBI:30879"/>
        <dbReference type="ChEBI" id="CHEBI:35924"/>
        <dbReference type="ChEBI" id="CHEBI:50058"/>
        <dbReference type="EC" id="1.11.1.24"/>
    </reaction>
</comment>